<keyword evidence="1" id="KW-1133">Transmembrane helix</keyword>
<proteinExistence type="predicted"/>
<evidence type="ECO:0000256" key="1">
    <source>
        <dbReference type="SAM" id="Phobius"/>
    </source>
</evidence>
<keyword evidence="1" id="KW-0472">Membrane</keyword>
<keyword evidence="3" id="KW-1185">Reference proteome</keyword>
<evidence type="ECO:0000313" key="2">
    <source>
        <dbReference type="EMBL" id="GAA1549908.1"/>
    </source>
</evidence>
<name>A0ABN2BZZ8_9ACTN</name>
<protein>
    <recommendedName>
        <fullName evidence="4">Septum formation-related domain-containing protein</fullName>
    </recommendedName>
</protein>
<feature type="transmembrane region" description="Helical" evidence="1">
    <location>
        <begin position="6"/>
        <end position="28"/>
    </location>
</feature>
<evidence type="ECO:0008006" key="4">
    <source>
        <dbReference type="Google" id="ProtNLM"/>
    </source>
</evidence>
<accession>A0ABN2BZZ8</accession>
<keyword evidence="1" id="KW-0812">Transmembrane</keyword>
<gene>
    <name evidence="2" type="ORF">GCM10009827_082980</name>
</gene>
<reference evidence="2 3" key="1">
    <citation type="journal article" date="2019" name="Int. J. Syst. Evol. Microbiol.">
        <title>The Global Catalogue of Microorganisms (GCM) 10K type strain sequencing project: providing services to taxonomists for standard genome sequencing and annotation.</title>
        <authorList>
            <consortium name="The Broad Institute Genomics Platform"/>
            <consortium name="The Broad Institute Genome Sequencing Center for Infectious Disease"/>
            <person name="Wu L."/>
            <person name="Ma J."/>
        </authorList>
    </citation>
    <scope>NUCLEOTIDE SEQUENCE [LARGE SCALE GENOMIC DNA]</scope>
    <source>
        <strain evidence="2 3">JCM 15933</strain>
    </source>
</reference>
<dbReference type="Proteomes" id="UP001501470">
    <property type="component" value="Unassembled WGS sequence"/>
</dbReference>
<organism evidence="2 3">
    <name type="scientific">Dactylosporangium maewongense</name>
    <dbReference type="NCBI Taxonomy" id="634393"/>
    <lineage>
        <taxon>Bacteria</taxon>
        <taxon>Bacillati</taxon>
        <taxon>Actinomycetota</taxon>
        <taxon>Actinomycetes</taxon>
        <taxon>Micromonosporales</taxon>
        <taxon>Micromonosporaceae</taxon>
        <taxon>Dactylosporangium</taxon>
    </lineage>
</organism>
<comment type="caution">
    <text evidence="2">The sequence shown here is derived from an EMBL/GenBank/DDBJ whole genome shotgun (WGS) entry which is preliminary data.</text>
</comment>
<evidence type="ECO:0000313" key="3">
    <source>
        <dbReference type="Proteomes" id="UP001501470"/>
    </source>
</evidence>
<sequence length="287" mass="29749">MAHCFLMRRVIFIVVVLALAGGGAYWLLRDGDRKIPKNPPAAAPQAGSCWSVDAAGAKAAFPWAGGPVDCAAAHTAEVFHVGQATEDLLHRLDKAKGQDVAIAQNLLYAQARRACVVQGTAFLGGNWHESKVQILASWITPAKDGFFGCAVAPVTGPAGDEFATREGSLAKAGPSLPIECISALKYVGCAGPHDGEYSGSYSIAPMDAPFDETAVRNASAKGCTSVGLRYLGLAETADRADLSAAAVGPKTGSAWLGSDQTFACYLMSARPLKGTIQKLGTGPLPFA</sequence>
<dbReference type="EMBL" id="BAAAQD010000021">
    <property type="protein sequence ID" value="GAA1549908.1"/>
    <property type="molecule type" value="Genomic_DNA"/>
</dbReference>